<name>A0A1M6VNA3_9GAMM</name>
<dbReference type="RefSeq" id="WP_072799484.1">
    <property type="nucleotide sequence ID" value="NZ_FRAQ01000004.1"/>
</dbReference>
<gene>
    <name evidence="1" type="ORF">SAMN05216369_3306</name>
</gene>
<dbReference type="AlphaFoldDB" id="A0A1M6VNA3"/>
<dbReference type="Pfam" id="PF21980">
    <property type="entry name" value="MksE"/>
    <property type="match status" value="1"/>
</dbReference>
<keyword evidence="2" id="KW-1185">Reference proteome</keyword>
<dbReference type="Proteomes" id="UP000184497">
    <property type="component" value="Unassembled WGS sequence"/>
</dbReference>
<dbReference type="InterPro" id="IPR053841">
    <property type="entry name" value="MksE"/>
</dbReference>
<reference evidence="2" key="1">
    <citation type="submission" date="2016-11" db="EMBL/GenBank/DDBJ databases">
        <authorList>
            <person name="Varghese N."/>
            <person name="Submissions S."/>
        </authorList>
    </citation>
    <scope>NUCLEOTIDE SEQUENCE [LARGE SCALE GENOMIC DNA]</scope>
    <source>
        <strain evidence="2">CGMCC 1.10835</strain>
    </source>
</reference>
<accession>A0A1M6VNA3</accession>
<organism evidence="1 2">
    <name type="scientific">Marinobacter antarcticus</name>
    <dbReference type="NCBI Taxonomy" id="564117"/>
    <lineage>
        <taxon>Bacteria</taxon>
        <taxon>Pseudomonadati</taxon>
        <taxon>Pseudomonadota</taxon>
        <taxon>Gammaproteobacteria</taxon>
        <taxon>Pseudomonadales</taxon>
        <taxon>Marinobacteraceae</taxon>
        <taxon>Marinobacter</taxon>
    </lineage>
</organism>
<dbReference type="STRING" id="564117.SAMN05216369_3306"/>
<proteinExistence type="predicted"/>
<sequence>MSSPLFERTVTALLQERVICEVSDDELYNYLLLPGNQDAVNRFLGQINRTLRQTSAHDAFVCAYLDISDAGTKEAIRHQFRDVANNLEAFVQFLRLVMMLEANDRPVLPGDKLSEGAILDRIAAAPALESKLRSLAEKKVFHTKRADSAGQIRAVLSSLEKMGYLKPVGTSGSLFRATGRWSWLYDAMTFIQAHEGIQGSEDADSEQMRLH</sequence>
<evidence type="ECO:0000313" key="1">
    <source>
        <dbReference type="EMBL" id="SHK82983.1"/>
    </source>
</evidence>
<evidence type="ECO:0000313" key="2">
    <source>
        <dbReference type="Proteomes" id="UP000184497"/>
    </source>
</evidence>
<dbReference type="EMBL" id="FRAQ01000004">
    <property type="protein sequence ID" value="SHK82983.1"/>
    <property type="molecule type" value="Genomic_DNA"/>
</dbReference>
<dbReference type="OrthoDB" id="8565179at2"/>
<protein>
    <submittedName>
        <fullName evidence="1">Uncharacterized protein</fullName>
    </submittedName>
</protein>